<dbReference type="RefSeq" id="WP_048642763.1">
    <property type="nucleotide sequence ID" value="NZ_CP012040.1"/>
</dbReference>
<dbReference type="OrthoDB" id="9800276at2"/>
<sequence length="366" mass="41873">MVGQAALFIVILVTLMYAALSLLLRFKFKEYSNVVEEMPFISVLLPCRNEADNLQDCLKALENIDYPSEKITFLVADDHSEDETAEILQNWTSKAENRILVPFKKRPEKGQNGKALALAVMANRVISGLLVFTDADCIVPTSWCRSFVQAYSKDYGLVTGITTVAGDRLFDRMQALDWWLTLGKVKVVSDAGYSLTAMGNNMAMEKEAYLKVGGFNSVVQEVTEDLAISKALYNKGYRPIHVVNKASLVKTKAEKTIKGLLHQRKRWMRGAFLLPLIWQVLLGLQVVFYIGLLIGIYYVPLWTIGFWLIKIFFQSIFISTFSMKTGIKIRFLDFIYFEIYNWWVSWATVIFYFCPVALTWKNRSYL</sequence>
<dbReference type="EMBL" id="CP012040">
    <property type="protein sequence ID" value="AKP52562.1"/>
    <property type="molecule type" value="Genomic_DNA"/>
</dbReference>
<evidence type="ECO:0000313" key="5">
    <source>
        <dbReference type="EMBL" id="AKP52562.1"/>
    </source>
</evidence>
<dbReference type="PANTHER" id="PTHR43630:SF1">
    <property type="entry name" value="POLY-BETA-1,6-N-ACETYL-D-GLUCOSAMINE SYNTHASE"/>
    <property type="match status" value="1"/>
</dbReference>
<dbReference type="KEGG" id="camu:CA2015_3164"/>
<evidence type="ECO:0000313" key="6">
    <source>
        <dbReference type="Proteomes" id="UP000036520"/>
    </source>
</evidence>
<name>A0A0H4PVZ8_9BACT</name>
<keyword evidence="4" id="KW-1133">Transmembrane helix</keyword>
<reference evidence="5 6" key="1">
    <citation type="submission" date="2015-07" db="EMBL/GenBank/DDBJ databases">
        <authorList>
            <person name="Kim K.M."/>
        </authorList>
    </citation>
    <scope>NUCLEOTIDE SEQUENCE [LARGE SCALE GENOMIC DNA]</scope>
    <source>
        <strain evidence="5 6">KCTC 12363</strain>
    </source>
</reference>
<dbReference type="Proteomes" id="UP000036520">
    <property type="component" value="Chromosome"/>
</dbReference>
<dbReference type="Gene3D" id="3.90.550.10">
    <property type="entry name" value="Spore Coat Polysaccharide Biosynthesis Protein SpsA, Chain A"/>
    <property type="match status" value="1"/>
</dbReference>
<feature type="transmembrane region" description="Helical" evidence="4">
    <location>
        <begin position="339"/>
        <end position="360"/>
    </location>
</feature>
<comment type="similarity">
    <text evidence="1">Belongs to the glycosyltransferase 2 family.</text>
</comment>
<keyword evidence="6" id="KW-1185">Reference proteome</keyword>
<proteinExistence type="inferred from homology"/>
<keyword evidence="3 5" id="KW-0808">Transferase</keyword>
<keyword evidence="2" id="KW-0328">Glycosyltransferase</keyword>
<dbReference type="AlphaFoldDB" id="A0A0H4PVZ8"/>
<evidence type="ECO:0000256" key="2">
    <source>
        <dbReference type="ARBA" id="ARBA00022676"/>
    </source>
</evidence>
<dbReference type="STRING" id="320787.CA2015_3164"/>
<dbReference type="Pfam" id="PF13641">
    <property type="entry name" value="Glyco_tranf_2_3"/>
    <property type="match status" value="1"/>
</dbReference>
<feature type="transmembrane region" description="Helical" evidence="4">
    <location>
        <begin position="6"/>
        <end position="24"/>
    </location>
</feature>
<keyword evidence="4" id="KW-0812">Transmembrane</keyword>
<feature type="transmembrane region" description="Helical" evidence="4">
    <location>
        <begin position="272"/>
        <end position="298"/>
    </location>
</feature>
<dbReference type="SUPFAM" id="SSF53448">
    <property type="entry name" value="Nucleotide-diphospho-sugar transferases"/>
    <property type="match status" value="1"/>
</dbReference>
<evidence type="ECO:0000256" key="3">
    <source>
        <dbReference type="ARBA" id="ARBA00022679"/>
    </source>
</evidence>
<accession>A0A0H4PVZ8</accession>
<dbReference type="InterPro" id="IPR029044">
    <property type="entry name" value="Nucleotide-diphossugar_trans"/>
</dbReference>
<evidence type="ECO:0000256" key="4">
    <source>
        <dbReference type="SAM" id="Phobius"/>
    </source>
</evidence>
<organism evidence="5 6">
    <name type="scientific">Cyclobacterium amurskyense</name>
    <dbReference type="NCBI Taxonomy" id="320787"/>
    <lineage>
        <taxon>Bacteria</taxon>
        <taxon>Pseudomonadati</taxon>
        <taxon>Bacteroidota</taxon>
        <taxon>Cytophagia</taxon>
        <taxon>Cytophagales</taxon>
        <taxon>Cyclobacteriaceae</taxon>
        <taxon>Cyclobacterium</taxon>
    </lineage>
</organism>
<protein>
    <submittedName>
        <fullName evidence="5">Glycosyl transferase, family 2</fullName>
    </submittedName>
</protein>
<feature type="transmembrane region" description="Helical" evidence="4">
    <location>
        <begin position="304"/>
        <end position="327"/>
    </location>
</feature>
<keyword evidence="4" id="KW-0472">Membrane</keyword>
<dbReference type="PANTHER" id="PTHR43630">
    <property type="entry name" value="POLY-BETA-1,6-N-ACETYL-D-GLUCOSAMINE SYNTHASE"/>
    <property type="match status" value="1"/>
</dbReference>
<dbReference type="GO" id="GO:0016757">
    <property type="term" value="F:glycosyltransferase activity"/>
    <property type="evidence" value="ECO:0007669"/>
    <property type="project" value="UniProtKB-KW"/>
</dbReference>
<gene>
    <name evidence="5" type="ORF">CA2015_3164</name>
</gene>
<evidence type="ECO:0000256" key="1">
    <source>
        <dbReference type="ARBA" id="ARBA00006739"/>
    </source>
</evidence>